<dbReference type="HOGENOM" id="CLU_348732_0_0_2"/>
<evidence type="ECO:0000256" key="1">
    <source>
        <dbReference type="SAM" id="Phobius"/>
    </source>
</evidence>
<reference evidence="2" key="1">
    <citation type="submission" date="2008-03" db="EMBL/GenBank/DDBJ databases">
        <title>Complete sequence of Thermoproteus neutrophilus V24Sta.</title>
        <authorList>
            <consortium name="US DOE Joint Genome Institute"/>
            <person name="Copeland A."/>
            <person name="Lucas S."/>
            <person name="Lapidus A."/>
            <person name="Glavina del Rio T."/>
            <person name="Dalin E."/>
            <person name="Tice H."/>
            <person name="Bruce D."/>
            <person name="Goodwin L."/>
            <person name="Pitluck S."/>
            <person name="Sims D."/>
            <person name="Brettin T."/>
            <person name="Detter J.C."/>
            <person name="Han C."/>
            <person name="Kuske C.R."/>
            <person name="Schmutz J."/>
            <person name="Larimer F."/>
            <person name="Land M."/>
            <person name="Hauser L."/>
            <person name="Kyrpides N."/>
            <person name="Mikhailova N."/>
            <person name="Biddle J.F."/>
            <person name="Zhang Z."/>
            <person name="Fitz-Gibbon S.T."/>
            <person name="Lowe T.M."/>
            <person name="Saltikov C."/>
            <person name="House C.H."/>
            <person name="Richardson P."/>
        </authorList>
    </citation>
    <scope>NUCLEOTIDE SEQUENCE [LARGE SCALE GENOMIC DNA]</scope>
    <source>
        <strain evidence="2">V24Sta</strain>
    </source>
</reference>
<keyword evidence="3" id="KW-1185">Reference proteome</keyword>
<protein>
    <submittedName>
        <fullName evidence="2">Uncharacterized protein</fullName>
    </submittedName>
</protein>
<dbReference type="Proteomes" id="UP000001694">
    <property type="component" value="Chromosome"/>
</dbReference>
<dbReference type="GeneID" id="6165242"/>
<dbReference type="PROSITE" id="PS50194">
    <property type="entry name" value="FILAMIN_REPEAT"/>
    <property type="match status" value="1"/>
</dbReference>
<organism evidence="2 3">
    <name type="scientific">Pyrobaculum neutrophilum (strain DSM 2338 / JCM 9278 / NBRC 100436 / V24Sta)</name>
    <name type="common">Thermoproteus neutrophilus</name>
    <dbReference type="NCBI Taxonomy" id="444157"/>
    <lineage>
        <taxon>Archaea</taxon>
        <taxon>Thermoproteota</taxon>
        <taxon>Thermoprotei</taxon>
        <taxon>Thermoproteales</taxon>
        <taxon>Thermoproteaceae</taxon>
        <taxon>Pyrobaculum</taxon>
    </lineage>
</organism>
<dbReference type="RefSeq" id="WP_012351111.1">
    <property type="nucleotide sequence ID" value="NC_010525.1"/>
</dbReference>
<dbReference type="InterPro" id="IPR017868">
    <property type="entry name" value="Filamin/ABP280_repeat-like"/>
</dbReference>
<dbReference type="OrthoDB" id="28558at2157"/>
<dbReference type="STRING" id="444157.Tneu_1774"/>
<keyword evidence="1" id="KW-0812">Transmembrane</keyword>
<dbReference type="KEGG" id="tne:Tneu_1774"/>
<evidence type="ECO:0000313" key="3">
    <source>
        <dbReference type="Proteomes" id="UP000001694"/>
    </source>
</evidence>
<gene>
    <name evidence="2" type="ordered locus">Tneu_1774</name>
</gene>
<dbReference type="EMBL" id="CP001014">
    <property type="protein sequence ID" value="ACB40692.1"/>
    <property type="molecule type" value="Genomic_DNA"/>
</dbReference>
<evidence type="ECO:0000313" key="2">
    <source>
        <dbReference type="EMBL" id="ACB40692.1"/>
    </source>
</evidence>
<proteinExistence type="predicted"/>
<keyword evidence="1" id="KW-1133">Transmembrane helix</keyword>
<feature type="transmembrane region" description="Helical" evidence="1">
    <location>
        <begin position="772"/>
        <end position="797"/>
    </location>
</feature>
<dbReference type="eggNOG" id="arCOG02487">
    <property type="taxonomic scope" value="Archaea"/>
</dbReference>
<accession>B1YAZ2</accession>
<sequence length="805" mass="86727">MRLLVLPLLAALAWAFLFGPTIEPKYVNAYTYTNLTIRGAKQVYVAEGAVVDFNATAGGAIYLGLKPLKPSGYVALVVDNETVRLPILDRCRIEISALNMTWRISVNVTAEGSCGEVKLYANGTRAPAASYIPPYSGVYVVTATDGVFYQRVRIAVVPNVTIVDNVFGGVMKISFAPPPRGGSISLGGLTLPASGKVAVDTWMLGAGNYSLVLRIGGLAAFYNVTVAKAVPQLRLGYRGEYTYGEPVNITTAVLVGGRPYRTAVQLALNGTRFAVAQSPGFLYIPLIDAGLYILEAQVAGDRNITSASARAVFRVSPAPVRLELRINGTAANPYVAEYGKVLLVDARAISLVEPRGRVAIYVDGRPAQALVDTLETGPGLHNITAVFTPASGNFRTARASALVYVTPSAPEVAVEKIFSIVYGQPLEIPIYVRLFGRPVNAVAKVELVSRTYVFNYTVKVVGGLGVLKIDRLPAGTYLGTVTVAESPGMLSARATFNVFVGSAYVKLILDVPKRGTYGDALPIRVALEPGNVPGRLSLVINGTVVYSGNASRYEGMWAPPRGGVFKIAARFESLDPNYASTENVTYVYVDRAQCAIRFQLEGDLLPNATAYVLRSYAVRVLSPLPARIYVNGSEAGPRLVFNRTGLYNVTVYFPGDDSYYPCGSTQLYRVVRNPTEVELSAPRRIALADGGLTVTIYVKSPVGHEAGPVRIYMINRTYNSTEVVDTTAERETRVSLRFKQTGVYTIYVEYLGNSYLMPSRSNPITVTVEPSYLGIPAFLFAVYLVPLALGFAAAAVAKRILKRGI</sequence>
<keyword evidence="1" id="KW-0472">Membrane</keyword>
<dbReference type="AlphaFoldDB" id="B1YAZ2"/>
<name>B1YAZ2_PYRNV</name>